<evidence type="ECO:0000313" key="3">
    <source>
        <dbReference type="WBParaSite" id="HNAJ_0001146201-mRNA-1"/>
    </source>
</evidence>
<protein>
    <submittedName>
        <fullName evidence="3">EF-hand domain-containing protein</fullName>
    </submittedName>
</protein>
<proteinExistence type="predicted"/>
<evidence type="ECO:0000313" key="1">
    <source>
        <dbReference type="EMBL" id="VDO10484.1"/>
    </source>
</evidence>
<reference evidence="3" key="1">
    <citation type="submission" date="2017-02" db="UniProtKB">
        <authorList>
            <consortium name="WormBaseParasite"/>
        </authorList>
    </citation>
    <scope>IDENTIFICATION</scope>
</reference>
<gene>
    <name evidence="1" type="ORF">HNAJ_LOCUS11452</name>
</gene>
<evidence type="ECO:0000313" key="2">
    <source>
        <dbReference type="Proteomes" id="UP000278807"/>
    </source>
</evidence>
<dbReference type="Proteomes" id="UP000278807">
    <property type="component" value="Unassembled WGS sequence"/>
</dbReference>
<organism evidence="3">
    <name type="scientific">Rodentolepis nana</name>
    <name type="common">Dwarf tapeworm</name>
    <name type="synonym">Hymenolepis nana</name>
    <dbReference type="NCBI Taxonomy" id="102285"/>
    <lineage>
        <taxon>Eukaryota</taxon>
        <taxon>Metazoa</taxon>
        <taxon>Spiralia</taxon>
        <taxon>Lophotrochozoa</taxon>
        <taxon>Platyhelminthes</taxon>
        <taxon>Cestoda</taxon>
        <taxon>Eucestoda</taxon>
        <taxon>Cyclophyllidea</taxon>
        <taxon>Hymenolepididae</taxon>
        <taxon>Rodentolepis</taxon>
    </lineage>
</organism>
<dbReference type="EMBL" id="UZAE01013583">
    <property type="protein sequence ID" value="VDO10484.1"/>
    <property type="molecule type" value="Genomic_DNA"/>
</dbReference>
<dbReference type="WBParaSite" id="HNAJ_0001146201-mRNA-1">
    <property type="protein sequence ID" value="HNAJ_0001146201-mRNA-1"/>
    <property type="gene ID" value="HNAJ_0001146201"/>
</dbReference>
<sequence>MTPKSRGQTHAEFVLLLLRLFQNMPSQTEIETALKANAVDGKIKVKDVLTALPVLGIATDKVEPYLEETKDGDDQVNLAEIVAYISSI</sequence>
<keyword evidence="2" id="KW-1185">Reference proteome</keyword>
<dbReference type="OrthoDB" id="10422072at2759"/>
<reference evidence="1 2" key="2">
    <citation type="submission" date="2018-11" db="EMBL/GenBank/DDBJ databases">
        <authorList>
            <consortium name="Pathogen Informatics"/>
        </authorList>
    </citation>
    <scope>NUCLEOTIDE SEQUENCE [LARGE SCALE GENOMIC DNA]</scope>
</reference>
<accession>A0A0R3TUL6</accession>
<name>A0A0R3TUL6_RODNA</name>
<dbReference type="AlphaFoldDB" id="A0A0R3TUL6"/>